<proteinExistence type="predicted"/>
<keyword evidence="2" id="KW-0479">Metal-binding</keyword>
<feature type="region of interest" description="Disordered" evidence="8">
    <location>
        <begin position="680"/>
        <end position="699"/>
    </location>
</feature>
<dbReference type="InterPro" id="IPR017907">
    <property type="entry name" value="Znf_RING_CS"/>
</dbReference>
<organism evidence="11 12">
    <name type="scientific">Pseudocohnilembus persalinus</name>
    <name type="common">Ciliate</name>
    <dbReference type="NCBI Taxonomy" id="266149"/>
    <lineage>
        <taxon>Eukaryota</taxon>
        <taxon>Sar</taxon>
        <taxon>Alveolata</taxon>
        <taxon>Ciliophora</taxon>
        <taxon>Intramacronucleata</taxon>
        <taxon>Oligohymenophorea</taxon>
        <taxon>Scuticociliatia</taxon>
        <taxon>Philasterida</taxon>
        <taxon>Pseudocohnilembidae</taxon>
        <taxon>Pseudocohnilembus</taxon>
    </lineage>
</organism>
<dbReference type="Pfam" id="PF13639">
    <property type="entry name" value="zf-RING_2"/>
    <property type="match status" value="1"/>
</dbReference>
<feature type="domain" description="B box-type" evidence="10">
    <location>
        <begin position="82"/>
        <end position="121"/>
    </location>
</feature>
<name>A0A0V0QH77_PSEPJ</name>
<dbReference type="OrthoDB" id="191037at2759"/>
<dbReference type="PROSITE" id="PS00518">
    <property type="entry name" value="ZF_RING_1"/>
    <property type="match status" value="1"/>
</dbReference>
<dbReference type="GO" id="GO:0008270">
    <property type="term" value="F:zinc ion binding"/>
    <property type="evidence" value="ECO:0007669"/>
    <property type="project" value="UniProtKB-KW"/>
</dbReference>
<dbReference type="Gene3D" id="3.30.40.10">
    <property type="entry name" value="Zinc/RING finger domain, C3HC4 (zinc finger)"/>
    <property type="match status" value="1"/>
</dbReference>
<dbReference type="SUPFAM" id="SSF117281">
    <property type="entry name" value="Kelch motif"/>
    <property type="match status" value="1"/>
</dbReference>
<evidence type="ECO:0000259" key="10">
    <source>
        <dbReference type="PROSITE" id="PS50119"/>
    </source>
</evidence>
<keyword evidence="1" id="KW-0880">Kelch repeat</keyword>
<dbReference type="InterPro" id="IPR013083">
    <property type="entry name" value="Znf_RING/FYVE/PHD"/>
</dbReference>
<dbReference type="Pfam" id="PF24681">
    <property type="entry name" value="Kelch_KLHDC2_KLHL20_DRC7"/>
    <property type="match status" value="1"/>
</dbReference>
<dbReference type="SUPFAM" id="SSF57845">
    <property type="entry name" value="B-box zinc-binding domain"/>
    <property type="match status" value="1"/>
</dbReference>
<feature type="domain" description="RING-type" evidence="9">
    <location>
        <begin position="9"/>
        <end position="53"/>
    </location>
</feature>
<evidence type="ECO:0000256" key="5">
    <source>
        <dbReference type="ARBA" id="ARBA00022833"/>
    </source>
</evidence>
<evidence type="ECO:0000313" key="12">
    <source>
        <dbReference type="Proteomes" id="UP000054937"/>
    </source>
</evidence>
<evidence type="ECO:0000256" key="1">
    <source>
        <dbReference type="ARBA" id="ARBA00022441"/>
    </source>
</evidence>
<dbReference type="PANTHER" id="PTHR45632:SF3">
    <property type="entry name" value="KELCH-LIKE PROTEIN 32"/>
    <property type="match status" value="1"/>
</dbReference>
<dbReference type="InterPro" id="IPR015915">
    <property type="entry name" value="Kelch-typ_b-propeller"/>
</dbReference>
<dbReference type="InterPro" id="IPR001841">
    <property type="entry name" value="Znf_RING"/>
</dbReference>
<dbReference type="Gene3D" id="2.120.10.80">
    <property type="entry name" value="Kelch-type beta propeller"/>
    <property type="match status" value="1"/>
</dbReference>
<comment type="caution">
    <text evidence="11">The sequence shown here is derived from an EMBL/GenBank/DDBJ whole genome shotgun (WGS) entry which is preliminary data.</text>
</comment>
<feature type="coiled-coil region" evidence="7">
    <location>
        <begin position="766"/>
        <end position="794"/>
    </location>
</feature>
<dbReference type="Pfam" id="PF00643">
    <property type="entry name" value="zf-B_box"/>
    <property type="match status" value="1"/>
</dbReference>
<reference evidence="11 12" key="1">
    <citation type="journal article" date="2015" name="Sci. Rep.">
        <title>Genome of the facultative scuticociliatosis pathogen Pseudocohnilembus persalinus provides insight into its virulence through horizontal gene transfer.</title>
        <authorList>
            <person name="Xiong J."/>
            <person name="Wang G."/>
            <person name="Cheng J."/>
            <person name="Tian M."/>
            <person name="Pan X."/>
            <person name="Warren A."/>
            <person name="Jiang C."/>
            <person name="Yuan D."/>
            <person name="Miao W."/>
        </authorList>
    </citation>
    <scope>NUCLEOTIDE SEQUENCE [LARGE SCALE GENOMIC DNA]</scope>
    <source>
        <strain evidence="11">36N120E</strain>
    </source>
</reference>
<dbReference type="PROSITE" id="PS50089">
    <property type="entry name" value="ZF_RING_2"/>
    <property type="match status" value="1"/>
</dbReference>
<evidence type="ECO:0000256" key="4">
    <source>
        <dbReference type="ARBA" id="ARBA00022771"/>
    </source>
</evidence>
<evidence type="ECO:0000256" key="8">
    <source>
        <dbReference type="SAM" id="MobiDB-lite"/>
    </source>
</evidence>
<dbReference type="CDD" id="cd19756">
    <property type="entry name" value="Bbox2"/>
    <property type="match status" value="1"/>
</dbReference>
<gene>
    <name evidence="11" type="ORF">PPERSA_01470</name>
</gene>
<dbReference type="Gene3D" id="3.30.160.60">
    <property type="entry name" value="Classic Zinc Finger"/>
    <property type="match status" value="1"/>
</dbReference>
<evidence type="ECO:0000256" key="2">
    <source>
        <dbReference type="ARBA" id="ARBA00022723"/>
    </source>
</evidence>
<dbReference type="AlphaFoldDB" id="A0A0V0QH77"/>
<keyword evidence="3" id="KW-0677">Repeat</keyword>
<dbReference type="Proteomes" id="UP000054937">
    <property type="component" value="Unassembled WGS sequence"/>
</dbReference>
<feature type="compositionally biased region" description="Low complexity" evidence="8">
    <location>
        <begin position="680"/>
        <end position="691"/>
    </location>
</feature>
<dbReference type="EMBL" id="LDAU01000170">
    <property type="protein sequence ID" value="KRX01567.1"/>
    <property type="molecule type" value="Genomic_DNA"/>
</dbReference>
<accession>A0A0V0QH77</accession>
<keyword evidence="7" id="KW-0175">Coiled coil</keyword>
<keyword evidence="12" id="KW-1185">Reference proteome</keyword>
<sequence length="839" mass="98214">MADLLPIECPMCYDHYDEEQKIPRNLTCGHTYCEYCLEQIYELKRRIECPSCRKKIFNVKPNDLSKNFIALDLAIKDKQSKNTYDFCQEHKQPLQFYCQTDKINICSECIINHSGHTFQKINISVQVLKKRVNQMAEKIDKKMENSVKQQEDYNLLRTQMKNRLKNDKELVVKKFDKIIKVINERKETVLKELDSFYDQQLSDVELDIVLANSVQDNYKHQLQQLEKLQSKLITNETICFLGEKNKVLMYNVKKDAWILKEINNNKNCEFNYYASAVTLPNGEILIMGGGIQASVSKLSIFNKMELVRLSPMQTPRKEHGSVTVGSKYVYVIGGYNSQKKEMLSSCERYDIKQDKWSYIPSMSVKKCAIAVCQQSDKYIYVMGGFDGKNRLQTIEKYDINEEKWEILDVTLQNALSNSAAIALDDKEILILGGGNDEGFSYKSYSYDTKNQTIQQIPNMKEGRDLRNKIVKYNGLIYAIGGHKYNGSTYNPKTKTWSNISKYDEFVQDHLDSWSCALTYQFVGDNINKLDEMSLNFDQIYSQLQDPQINEYKQGNQIQKNMEHMNQQQPQIQYENNMSNGLMAMQAQAQEYANYFRQQQQQLQDLPNQSNNNNNNILGQQPYQQLPNISQMHHHFNQYQEYWNNQNNIVNPQVQFGQIPHLGRLNSSQSNREVRNQNQNQNVNLQQLPPQRGSRQERQQHFIKQWRNNQNNQFDNNAYNLDQNNLDEYLMQRSQPNFFQSSGMLNVENNNNNNINNINSNQSRVQIRGQNKNLNQNQNQNDEEVKEQNNEVNNNNIHNLQSNNQNQAYLMADIDNSNNDLHQEYQIQQQEDSDISDLDP</sequence>
<evidence type="ECO:0000313" key="11">
    <source>
        <dbReference type="EMBL" id="KRX01567.1"/>
    </source>
</evidence>
<dbReference type="InterPro" id="IPR000315">
    <property type="entry name" value="Znf_B-box"/>
</dbReference>
<evidence type="ECO:0008006" key="13">
    <source>
        <dbReference type="Google" id="ProtNLM"/>
    </source>
</evidence>
<evidence type="ECO:0000256" key="3">
    <source>
        <dbReference type="ARBA" id="ARBA00022737"/>
    </source>
</evidence>
<dbReference type="SUPFAM" id="SSF57850">
    <property type="entry name" value="RING/U-box"/>
    <property type="match status" value="1"/>
</dbReference>
<dbReference type="PROSITE" id="PS50119">
    <property type="entry name" value="ZF_BBOX"/>
    <property type="match status" value="1"/>
</dbReference>
<keyword evidence="5" id="KW-0862">Zinc</keyword>
<dbReference type="SMART" id="SM00612">
    <property type="entry name" value="Kelch"/>
    <property type="match status" value="4"/>
</dbReference>
<evidence type="ECO:0000256" key="6">
    <source>
        <dbReference type="PROSITE-ProRule" id="PRU00024"/>
    </source>
</evidence>
<dbReference type="OMA" id="IFNTECE"/>
<evidence type="ECO:0000256" key="7">
    <source>
        <dbReference type="SAM" id="Coils"/>
    </source>
</evidence>
<dbReference type="PANTHER" id="PTHR45632">
    <property type="entry name" value="LD33804P"/>
    <property type="match status" value="1"/>
</dbReference>
<dbReference type="SMART" id="SM00184">
    <property type="entry name" value="RING"/>
    <property type="match status" value="1"/>
</dbReference>
<keyword evidence="4 6" id="KW-0863">Zinc-finger</keyword>
<dbReference type="InParanoid" id="A0A0V0QH77"/>
<dbReference type="InterPro" id="IPR006652">
    <property type="entry name" value="Kelch_1"/>
</dbReference>
<dbReference type="SMART" id="SM00336">
    <property type="entry name" value="BBOX"/>
    <property type="match status" value="1"/>
</dbReference>
<protein>
    <recommendedName>
        <fullName evidence="13">RING-type domain-containing protein</fullName>
    </recommendedName>
</protein>
<evidence type="ECO:0000259" key="9">
    <source>
        <dbReference type="PROSITE" id="PS50089"/>
    </source>
</evidence>